<sequence length="134" mass="15079">MPLKTFDKHFEGLTLKYGVTHVVNLLSATKFGEVNLSRRFRYHIINSLLNHDSGYQIENTGQDVRGAGGGSEGTLIRATEYDFQPETQGRYENDHAIRRLLEQSAEEFAYCVMVELDAQPASKRLSSETAVVLL</sequence>
<name>A0A3N4LGL5_9PEZI</name>
<dbReference type="STRING" id="1051890.A0A3N4LGL5"/>
<dbReference type="AlphaFoldDB" id="A0A3N4LGL5"/>
<keyword evidence="3" id="KW-1185">Reference proteome</keyword>
<gene>
    <name evidence="2" type="ORF">L211DRAFT_358517</name>
</gene>
<dbReference type="InParanoid" id="A0A3N4LGL5"/>
<dbReference type="GO" id="GO:0016791">
    <property type="term" value="F:phosphatase activity"/>
    <property type="evidence" value="ECO:0007669"/>
    <property type="project" value="InterPro"/>
</dbReference>
<dbReference type="GO" id="GO:0006629">
    <property type="term" value="P:lipid metabolic process"/>
    <property type="evidence" value="ECO:0007669"/>
    <property type="project" value="UniProtKB-ARBA"/>
</dbReference>
<dbReference type="Pfam" id="PF02383">
    <property type="entry name" value="Syja_N"/>
    <property type="match status" value="1"/>
</dbReference>
<organism evidence="2 3">
    <name type="scientific">Terfezia boudieri ATCC MYA-4762</name>
    <dbReference type="NCBI Taxonomy" id="1051890"/>
    <lineage>
        <taxon>Eukaryota</taxon>
        <taxon>Fungi</taxon>
        <taxon>Dikarya</taxon>
        <taxon>Ascomycota</taxon>
        <taxon>Pezizomycotina</taxon>
        <taxon>Pezizomycetes</taxon>
        <taxon>Pezizales</taxon>
        <taxon>Pezizaceae</taxon>
        <taxon>Terfezia</taxon>
    </lineage>
</organism>
<evidence type="ECO:0000313" key="2">
    <source>
        <dbReference type="EMBL" id="RPB22023.1"/>
    </source>
</evidence>
<feature type="domain" description="SAC" evidence="1">
    <location>
        <begin position="4"/>
        <end position="87"/>
    </location>
</feature>
<evidence type="ECO:0000313" key="3">
    <source>
        <dbReference type="Proteomes" id="UP000267821"/>
    </source>
</evidence>
<proteinExistence type="predicted"/>
<dbReference type="Proteomes" id="UP000267821">
    <property type="component" value="Unassembled WGS sequence"/>
</dbReference>
<dbReference type="OrthoDB" id="405996at2759"/>
<evidence type="ECO:0000259" key="1">
    <source>
        <dbReference type="Pfam" id="PF02383"/>
    </source>
</evidence>
<dbReference type="EMBL" id="ML121555">
    <property type="protein sequence ID" value="RPB22023.1"/>
    <property type="molecule type" value="Genomic_DNA"/>
</dbReference>
<protein>
    <recommendedName>
        <fullName evidence="1">SAC domain-containing protein</fullName>
    </recommendedName>
</protein>
<accession>A0A3N4LGL5</accession>
<dbReference type="InterPro" id="IPR002013">
    <property type="entry name" value="SAC_dom"/>
</dbReference>
<reference evidence="2 3" key="1">
    <citation type="journal article" date="2018" name="Nat. Ecol. Evol.">
        <title>Pezizomycetes genomes reveal the molecular basis of ectomycorrhizal truffle lifestyle.</title>
        <authorList>
            <person name="Murat C."/>
            <person name="Payen T."/>
            <person name="Noel B."/>
            <person name="Kuo A."/>
            <person name="Morin E."/>
            <person name="Chen J."/>
            <person name="Kohler A."/>
            <person name="Krizsan K."/>
            <person name="Balestrini R."/>
            <person name="Da Silva C."/>
            <person name="Montanini B."/>
            <person name="Hainaut M."/>
            <person name="Levati E."/>
            <person name="Barry K.W."/>
            <person name="Belfiori B."/>
            <person name="Cichocki N."/>
            <person name="Clum A."/>
            <person name="Dockter R.B."/>
            <person name="Fauchery L."/>
            <person name="Guy J."/>
            <person name="Iotti M."/>
            <person name="Le Tacon F."/>
            <person name="Lindquist E.A."/>
            <person name="Lipzen A."/>
            <person name="Malagnac F."/>
            <person name="Mello A."/>
            <person name="Molinier V."/>
            <person name="Miyauchi S."/>
            <person name="Poulain J."/>
            <person name="Riccioni C."/>
            <person name="Rubini A."/>
            <person name="Sitrit Y."/>
            <person name="Splivallo R."/>
            <person name="Traeger S."/>
            <person name="Wang M."/>
            <person name="Zifcakova L."/>
            <person name="Wipf D."/>
            <person name="Zambonelli A."/>
            <person name="Paolocci F."/>
            <person name="Nowrousian M."/>
            <person name="Ottonello S."/>
            <person name="Baldrian P."/>
            <person name="Spatafora J.W."/>
            <person name="Henrissat B."/>
            <person name="Nagy L.G."/>
            <person name="Aury J.M."/>
            <person name="Wincker P."/>
            <person name="Grigoriev I.V."/>
            <person name="Bonfante P."/>
            <person name="Martin F.M."/>
        </authorList>
    </citation>
    <scope>NUCLEOTIDE SEQUENCE [LARGE SCALE GENOMIC DNA]</scope>
    <source>
        <strain evidence="2 3">ATCC MYA-4762</strain>
    </source>
</reference>